<name>A0ABD5R485_9EURY</name>
<dbReference type="InterPro" id="IPR036388">
    <property type="entry name" value="WH-like_DNA-bd_sf"/>
</dbReference>
<dbReference type="AlphaFoldDB" id="A0ABD5R485"/>
<dbReference type="Pfam" id="PF12840">
    <property type="entry name" value="HTH_20"/>
    <property type="match status" value="1"/>
</dbReference>
<reference evidence="1 2" key="1">
    <citation type="journal article" date="2019" name="Int. J. Syst. Evol. Microbiol.">
        <title>The Global Catalogue of Microorganisms (GCM) 10K type strain sequencing project: providing services to taxonomists for standard genome sequencing and annotation.</title>
        <authorList>
            <consortium name="The Broad Institute Genomics Platform"/>
            <consortium name="The Broad Institute Genome Sequencing Center for Infectious Disease"/>
            <person name="Wu L."/>
            <person name="Ma J."/>
        </authorList>
    </citation>
    <scope>NUCLEOTIDE SEQUENCE [LARGE SCALE GENOMIC DNA]</scope>
    <source>
        <strain evidence="1 2">CGMCC 1.12124</strain>
    </source>
</reference>
<dbReference type="Proteomes" id="UP001596118">
    <property type="component" value="Unassembled WGS sequence"/>
</dbReference>
<proteinExistence type="predicted"/>
<keyword evidence="2" id="KW-1185">Reference proteome</keyword>
<comment type="caution">
    <text evidence="1">The sequence shown here is derived from an EMBL/GenBank/DDBJ whole genome shotgun (WGS) entry which is preliminary data.</text>
</comment>
<dbReference type="Gene3D" id="1.10.10.10">
    <property type="entry name" value="Winged helix-like DNA-binding domain superfamily/Winged helix DNA-binding domain"/>
    <property type="match status" value="1"/>
</dbReference>
<dbReference type="CDD" id="cd00090">
    <property type="entry name" value="HTH_ARSR"/>
    <property type="match status" value="1"/>
</dbReference>
<accession>A0ABD5R485</accession>
<dbReference type="InterPro" id="IPR011991">
    <property type="entry name" value="ArsR-like_HTH"/>
</dbReference>
<dbReference type="RefSeq" id="WP_256411363.1">
    <property type="nucleotide sequence ID" value="NZ_JANHDM010000004.1"/>
</dbReference>
<evidence type="ECO:0000313" key="1">
    <source>
        <dbReference type="EMBL" id="MFC5279727.1"/>
    </source>
</evidence>
<sequence>MKPATSETTHRTVMGNGIDVADVVSDGSDAATLAALLADDCARHILIETRTDPCSASELSTRLDASEPTIYRRLERLREHDLVSEEIKPVTDGKNYKVYQAQLHSLTLELTDEGFETTVARRERMADRFTRFVENR</sequence>
<dbReference type="InterPro" id="IPR036390">
    <property type="entry name" value="WH_DNA-bd_sf"/>
</dbReference>
<organism evidence="1 2">
    <name type="scientific">Halorubrum rubrum</name>
    <dbReference type="NCBI Taxonomy" id="1126240"/>
    <lineage>
        <taxon>Archaea</taxon>
        <taxon>Methanobacteriati</taxon>
        <taxon>Methanobacteriota</taxon>
        <taxon>Stenosarchaea group</taxon>
        <taxon>Halobacteria</taxon>
        <taxon>Halobacteriales</taxon>
        <taxon>Haloferacaceae</taxon>
        <taxon>Halorubrum</taxon>
    </lineage>
</organism>
<evidence type="ECO:0000313" key="2">
    <source>
        <dbReference type="Proteomes" id="UP001596118"/>
    </source>
</evidence>
<protein>
    <submittedName>
        <fullName evidence="1">ArsR/SmtB family transcription factor</fullName>
    </submittedName>
</protein>
<gene>
    <name evidence="1" type="ORF">ACFPM1_13305</name>
</gene>
<dbReference type="SUPFAM" id="SSF46785">
    <property type="entry name" value="Winged helix' DNA-binding domain"/>
    <property type="match status" value="1"/>
</dbReference>
<dbReference type="EMBL" id="JBHSKY010000015">
    <property type="protein sequence ID" value="MFC5279727.1"/>
    <property type="molecule type" value="Genomic_DNA"/>
</dbReference>